<evidence type="ECO:0000259" key="9">
    <source>
        <dbReference type="Pfam" id="PF10502"/>
    </source>
</evidence>
<dbReference type="GO" id="GO:0004252">
    <property type="term" value="F:serine-type endopeptidase activity"/>
    <property type="evidence" value="ECO:0007669"/>
    <property type="project" value="InterPro"/>
</dbReference>
<sequence length="162" mass="19045">MAAKRQRYRKSTRRRKLFSGKFTRKLRMPGQRRRNRREKHEILVVLNWAWQIALVCLIAFVLVWFWGQRVSNIGDSMNPVLKNGDVVLVDRILYNASRPKRGDVIVFRPNGNENSNYSIKRIVGLPGETVQIKDGYVYINGKELEEEKRHPKSNPRGSQKKR</sequence>
<organism evidence="10 11">
    <name type="scientific">Mediterraneibacter butyricigenes</name>
    <dbReference type="NCBI Taxonomy" id="2316025"/>
    <lineage>
        <taxon>Bacteria</taxon>
        <taxon>Bacillati</taxon>
        <taxon>Bacillota</taxon>
        <taxon>Clostridia</taxon>
        <taxon>Lachnospirales</taxon>
        <taxon>Lachnospiraceae</taxon>
        <taxon>Mediterraneibacter</taxon>
    </lineage>
</organism>
<keyword evidence="7" id="KW-0812">Transmembrane</keyword>
<evidence type="ECO:0000256" key="5">
    <source>
        <dbReference type="ARBA" id="ARBA00022801"/>
    </source>
</evidence>
<keyword evidence="11" id="KW-1185">Reference proteome</keyword>
<dbReference type="InterPro" id="IPR036286">
    <property type="entry name" value="LexA/Signal_pep-like_sf"/>
</dbReference>
<dbReference type="CDD" id="cd06530">
    <property type="entry name" value="S26_SPase_I"/>
    <property type="match status" value="1"/>
</dbReference>
<dbReference type="GO" id="GO:0006465">
    <property type="term" value="P:signal peptide processing"/>
    <property type="evidence" value="ECO:0007669"/>
    <property type="project" value="InterPro"/>
</dbReference>
<evidence type="ECO:0000313" key="11">
    <source>
        <dbReference type="Proteomes" id="UP000265643"/>
    </source>
</evidence>
<dbReference type="EC" id="3.4.21.89" evidence="4 7"/>
<dbReference type="PANTHER" id="PTHR43390:SF1">
    <property type="entry name" value="CHLOROPLAST PROCESSING PEPTIDASE"/>
    <property type="match status" value="1"/>
</dbReference>
<dbReference type="EMBL" id="BHGK01000001">
    <property type="protein sequence ID" value="GCA68368.1"/>
    <property type="molecule type" value="Genomic_DNA"/>
</dbReference>
<proteinExistence type="inferred from homology"/>
<feature type="active site" evidence="6">
    <location>
        <position position="76"/>
    </location>
</feature>
<comment type="similarity">
    <text evidence="3 7">Belongs to the peptidase S26 family.</text>
</comment>
<comment type="catalytic activity">
    <reaction evidence="1 7">
        <text>Cleavage of hydrophobic, N-terminal signal or leader sequences from secreted and periplasmic proteins.</text>
        <dbReference type="EC" id="3.4.21.89"/>
    </reaction>
</comment>
<evidence type="ECO:0000256" key="1">
    <source>
        <dbReference type="ARBA" id="ARBA00000677"/>
    </source>
</evidence>
<name>A0A391PBE8_9FIRM</name>
<dbReference type="PANTHER" id="PTHR43390">
    <property type="entry name" value="SIGNAL PEPTIDASE I"/>
    <property type="match status" value="1"/>
</dbReference>
<accession>A0A391PBE8</accession>
<dbReference type="SUPFAM" id="SSF51306">
    <property type="entry name" value="LexA/Signal peptidase"/>
    <property type="match status" value="1"/>
</dbReference>
<feature type="region of interest" description="Disordered" evidence="8">
    <location>
        <begin position="143"/>
        <end position="162"/>
    </location>
</feature>
<feature type="domain" description="Peptidase S26" evidence="9">
    <location>
        <begin position="46"/>
        <end position="154"/>
    </location>
</feature>
<feature type="active site" evidence="6">
    <location>
        <position position="120"/>
    </location>
</feature>
<feature type="transmembrane region" description="Helical" evidence="7">
    <location>
        <begin position="42"/>
        <end position="67"/>
    </location>
</feature>
<dbReference type="Gene3D" id="2.10.109.10">
    <property type="entry name" value="Umud Fragment, subunit A"/>
    <property type="match status" value="1"/>
</dbReference>
<evidence type="ECO:0000256" key="3">
    <source>
        <dbReference type="ARBA" id="ARBA00009370"/>
    </source>
</evidence>
<dbReference type="GO" id="GO:0009003">
    <property type="term" value="F:signal peptidase activity"/>
    <property type="evidence" value="ECO:0007669"/>
    <property type="project" value="UniProtKB-EC"/>
</dbReference>
<evidence type="ECO:0000256" key="6">
    <source>
        <dbReference type="PIRSR" id="PIRSR600223-1"/>
    </source>
</evidence>
<keyword evidence="5 7" id="KW-0378">Hydrolase</keyword>
<dbReference type="InterPro" id="IPR019533">
    <property type="entry name" value="Peptidase_S26"/>
</dbReference>
<dbReference type="Proteomes" id="UP000265643">
    <property type="component" value="Unassembled WGS sequence"/>
</dbReference>
<reference evidence="11" key="1">
    <citation type="submission" date="2018-09" db="EMBL/GenBank/DDBJ databases">
        <title>Draft Genome Sequence of Mediterraneibacter sp. KCTC 15684.</title>
        <authorList>
            <person name="Kim J.S."/>
            <person name="Han K.I."/>
            <person name="Suh M.K."/>
            <person name="Lee K.C."/>
            <person name="Eom M.K."/>
            <person name="Lee J.H."/>
            <person name="Park S.H."/>
            <person name="Kang S.W."/>
            <person name="Park J.E."/>
            <person name="Oh B.S."/>
            <person name="Yu S.Y."/>
            <person name="Choi S.H."/>
            <person name="Lee D.H."/>
            <person name="Yoon H."/>
            <person name="Kim B."/>
            <person name="Yang S.J."/>
            <person name="Lee J.S."/>
        </authorList>
    </citation>
    <scope>NUCLEOTIDE SEQUENCE [LARGE SCALE GENOMIC DNA]</scope>
    <source>
        <strain evidence="11">KCTC 15684</strain>
    </source>
</reference>
<evidence type="ECO:0000256" key="7">
    <source>
        <dbReference type="RuleBase" id="RU362042"/>
    </source>
</evidence>
<dbReference type="GO" id="GO:0005886">
    <property type="term" value="C:plasma membrane"/>
    <property type="evidence" value="ECO:0007669"/>
    <property type="project" value="UniProtKB-SubCell"/>
</dbReference>
<dbReference type="NCBIfam" id="TIGR02227">
    <property type="entry name" value="sigpep_I_bact"/>
    <property type="match status" value="1"/>
</dbReference>
<dbReference type="Pfam" id="PF10502">
    <property type="entry name" value="Peptidase_S26"/>
    <property type="match status" value="1"/>
</dbReference>
<keyword evidence="7" id="KW-0645">Protease</keyword>
<dbReference type="InterPro" id="IPR019757">
    <property type="entry name" value="Pept_S26A_signal_pept_1_Lys-AS"/>
</dbReference>
<protein>
    <recommendedName>
        <fullName evidence="4 7">Signal peptidase I</fullName>
        <ecNumber evidence="4 7">3.4.21.89</ecNumber>
    </recommendedName>
</protein>
<comment type="subcellular location">
    <subcellularLocation>
        <location evidence="2">Cell membrane</location>
        <topology evidence="2">Single-pass type II membrane protein</topology>
    </subcellularLocation>
    <subcellularLocation>
        <location evidence="7">Membrane</location>
        <topology evidence="7">Single-pass type II membrane protein</topology>
    </subcellularLocation>
</comment>
<evidence type="ECO:0000256" key="4">
    <source>
        <dbReference type="ARBA" id="ARBA00013208"/>
    </source>
</evidence>
<gene>
    <name evidence="10" type="ORF">KGMB01110_28040</name>
</gene>
<evidence type="ECO:0000256" key="8">
    <source>
        <dbReference type="SAM" id="MobiDB-lite"/>
    </source>
</evidence>
<feature type="compositionally biased region" description="Basic residues" evidence="8">
    <location>
        <begin position="150"/>
        <end position="162"/>
    </location>
</feature>
<dbReference type="PROSITE" id="PS00760">
    <property type="entry name" value="SPASE_I_2"/>
    <property type="match status" value="1"/>
</dbReference>
<keyword evidence="7" id="KW-0472">Membrane</keyword>
<dbReference type="AlphaFoldDB" id="A0A391PBE8"/>
<dbReference type="InterPro" id="IPR000223">
    <property type="entry name" value="Pept_S26A_signal_pept_1"/>
</dbReference>
<keyword evidence="7" id="KW-1133">Transmembrane helix</keyword>
<evidence type="ECO:0000313" key="10">
    <source>
        <dbReference type="EMBL" id="GCA68368.1"/>
    </source>
</evidence>
<evidence type="ECO:0000256" key="2">
    <source>
        <dbReference type="ARBA" id="ARBA00004401"/>
    </source>
</evidence>
<comment type="caution">
    <text evidence="10">The sequence shown here is derived from an EMBL/GenBank/DDBJ whole genome shotgun (WGS) entry which is preliminary data.</text>
</comment>